<dbReference type="Proteomes" id="UP000501690">
    <property type="component" value="Linkage Group LG11"/>
</dbReference>
<organism evidence="2 3">
    <name type="scientific">Vigna unguiculata</name>
    <name type="common">Cowpea</name>
    <dbReference type="NCBI Taxonomy" id="3917"/>
    <lineage>
        <taxon>Eukaryota</taxon>
        <taxon>Viridiplantae</taxon>
        <taxon>Streptophyta</taxon>
        <taxon>Embryophyta</taxon>
        <taxon>Tracheophyta</taxon>
        <taxon>Spermatophyta</taxon>
        <taxon>Magnoliopsida</taxon>
        <taxon>eudicotyledons</taxon>
        <taxon>Gunneridae</taxon>
        <taxon>Pentapetalae</taxon>
        <taxon>rosids</taxon>
        <taxon>fabids</taxon>
        <taxon>Fabales</taxon>
        <taxon>Fabaceae</taxon>
        <taxon>Papilionoideae</taxon>
        <taxon>50 kb inversion clade</taxon>
        <taxon>NPAAA clade</taxon>
        <taxon>indigoferoid/millettioid clade</taxon>
        <taxon>Phaseoleae</taxon>
        <taxon>Vigna</taxon>
    </lineage>
</organism>
<protein>
    <submittedName>
        <fullName evidence="2">Uncharacterized protein</fullName>
    </submittedName>
</protein>
<name>A0A4D6NHE2_VIGUN</name>
<feature type="compositionally biased region" description="Basic and acidic residues" evidence="1">
    <location>
        <begin position="100"/>
        <end position="117"/>
    </location>
</feature>
<feature type="region of interest" description="Disordered" evidence="1">
    <location>
        <begin position="88"/>
        <end position="117"/>
    </location>
</feature>
<accession>A0A4D6NHE2</accession>
<dbReference type="AlphaFoldDB" id="A0A4D6NHE2"/>
<dbReference type="EMBL" id="CP039355">
    <property type="protein sequence ID" value="QCE13263.1"/>
    <property type="molecule type" value="Genomic_DNA"/>
</dbReference>
<evidence type="ECO:0000256" key="1">
    <source>
        <dbReference type="SAM" id="MobiDB-lite"/>
    </source>
</evidence>
<proteinExistence type="predicted"/>
<evidence type="ECO:0000313" key="3">
    <source>
        <dbReference type="Proteomes" id="UP000501690"/>
    </source>
</evidence>
<keyword evidence="3" id="KW-1185">Reference proteome</keyword>
<reference evidence="2 3" key="1">
    <citation type="submission" date="2019-04" db="EMBL/GenBank/DDBJ databases">
        <title>An improved genome assembly and genetic linkage map for asparagus bean, Vigna unguiculata ssp. sesquipedialis.</title>
        <authorList>
            <person name="Xia Q."/>
            <person name="Zhang R."/>
            <person name="Dong Y."/>
        </authorList>
    </citation>
    <scope>NUCLEOTIDE SEQUENCE [LARGE SCALE GENOMIC DNA]</scope>
    <source>
        <tissue evidence="2">Leaf</tissue>
    </source>
</reference>
<gene>
    <name evidence="2" type="ORF">DEO72_LG11g256</name>
</gene>
<evidence type="ECO:0000313" key="2">
    <source>
        <dbReference type="EMBL" id="QCE13263.1"/>
    </source>
</evidence>
<sequence length="117" mass="13292">MNSTILSQIINCCTKSSSADAKQVPDDVKLHHYKEYPLIYNVTNFLLGKIMSDIYHNYLVTGFLNSNALDEMGSRIEELEQNINELRAEIGLESSPPPVTEREKSPLRELKPEIENP</sequence>